<name>A0A699ZYE6_HAELA</name>
<dbReference type="AlphaFoldDB" id="A0A699ZYE6"/>
<sequence>MTDTTGHCMATTSAMHCIGCVSRSCSALLDPMLSNTHTLQADELHGLGVTPSARHAVMPTLRCSPNGSGNAWFTISVFDCNEGSRLRAKVLAGHRHMGELWQLQPPLSKIDRLDGLNPASTSPAQLAAGRLGASICPPHCPPACKALCNSCVCEARMHGRLRHKCRLQPSSMLSCAAIAAAAADCLLVNSLRVA</sequence>
<evidence type="ECO:0000313" key="2">
    <source>
        <dbReference type="Proteomes" id="UP000485058"/>
    </source>
</evidence>
<comment type="caution">
    <text evidence="1">The sequence shown here is derived from an EMBL/GenBank/DDBJ whole genome shotgun (WGS) entry which is preliminary data.</text>
</comment>
<dbReference type="EMBL" id="BLLF01002355">
    <property type="protein sequence ID" value="GFH23756.1"/>
    <property type="molecule type" value="Genomic_DNA"/>
</dbReference>
<proteinExistence type="predicted"/>
<protein>
    <submittedName>
        <fullName evidence="1">Uncharacterized protein</fullName>
    </submittedName>
</protein>
<accession>A0A699ZYE6</accession>
<organism evidence="1 2">
    <name type="scientific">Haematococcus lacustris</name>
    <name type="common">Green alga</name>
    <name type="synonym">Haematococcus pluvialis</name>
    <dbReference type="NCBI Taxonomy" id="44745"/>
    <lineage>
        <taxon>Eukaryota</taxon>
        <taxon>Viridiplantae</taxon>
        <taxon>Chlorophyta</taxon>
        <taxon>core chlorophytes</taxon>
        <taxon>Chlorophyceae</taxon>
        <taxon>CS clade</taxon>
        <taxon>Chlamydomonadales</taxon>
        <taxon>Haematococcaceae</taxon>
        <taxon>Haematococcus</taxon>
    </lineage>
</organism>
<evidence type="ECO:0000313" key="1">
    <source>
        <dbReference type="EMBL" id="GFH23756.1"/>
    </source>
</evidence>
<gene>
    <name evidence="1" type="ORF">HaLaN_21420</name>
</gene>
<reference evidence="1 2" key="1">
    <citation type="submission" date="2020-02" db="EMBL/GenBank/DDBJ databases">
        <title>Draft genome sequence of Haematococcus lacustris strain NIES-144.</title>
        <authorList>
            <person name="Morimoto D."/>
            <person name="Nakagawa S."/>
            <person name="Yoshida T."/>
            <person name="Sawayama S."/>
        </authorList>
    </citation>
    <scope>NUCLEOTIDE SEQUENCE [LARGE SCALE GENOMIC DNA]</scope>
    <source>
        <strain evidence="1 2">NIES-144</strain>
    </source>
</reference>
<dbReference type="Proteomes" id="UP000485058">
    <property type="component" value="Unassembled WGS sequence"/>
</dbReference>
<keyword evidence="2" id="KW-1185">Reference proteome</keyword>